<evidence type="ECO:0000313" key="3">
    <source>
        <dbReference type="Proteomes" id="UP000247702"/>
    </source>
</evidence>
<proteinExistence type="predicted"/>
<reference evidence="1 3" key="1">
    <citation type="submission" date="2017-11" db="EMBL/GenBank/DDBJ databases">
        <title>The genome of Rhizophagus clarus HR1 reveals common genetic basis of auxotrophy among arbuscular mycorrhizal fungi.</title>
        <authorList>
            <person name="Kobayashi Y."/>
        </authorList>
    </citation>
    <scope>NUCLEOTIDE SEQUENCE [LARGE SCALE GENOMIC DNA]</scope>
    <source>
        <strain evidence="1 3">HR1</strain>
    </source>
</reference>
<accession>A0A2Z6RIL7</accession>
<gene>
    <name evidence="2" type="ORF">RCL2_000199800</name>
    <name evidence="1" type="ORF">RclHR1_19890003</name>
</gene>
<dbReference type="STRING" id="94130.A0A2Z6RIL7"/>
<dbReference type="AlphaFoldDB" id="A0A2Z6RIL7"/>
<dbReference type="OrthoDB" id="6776034at2759"/>
<dbReference type="EMBL" id="BEXD01001100">
    <property type="protein sequence ID" value="GBB92226.1"/>
    <property type="molecule type" value="Genomic_DNA"/>
</dbReference>
<keyword evidence="3" id="KW-1185">Reference proteome</keyword>
<dbReference type="Proteomes" id="UP000615446">
    <property type="component" value="Unassembled WGS sequence"/>
</dbReference>
<protein>
    <recommendedName>
        <fullName evidence="4">Endonuclease/exonuclease/phosphatase domain-containing protein</fullName>
    </recommendedName>
</protein>
<dbReference type="Proteomes" id="UP000247702">
    <property type="component" value="Unassembled WGS sequence"/>
</dbReference>
<evidence type="ECO:0000313" key="1">
    <source>
        <dbReference type="EMBL" id="GBB92226.1"/>
    </source>
</evidence>
<organism evidence="1 3">
    <name type="scientific">Rhizophagus clarus</name>
    <dbReference type="NCBI Taxonomy" id="94130"/>
    <lineage>
        <taxon>Eukaryota</taxon>
        <taxon>Fungi</taxon>
        <taxon>Fungi incertae sedis</taxon>
        <taxon>Mucoromycota</taxon>
        <taxon>Glomeromycotina</taxon>
        <taxon>Glomeromycetes</taxon>
        <taxon>Glomerales</taxon>
        <taxon>Glomeraceae</taxon>
        <taxon>Rhizophagus</taxon>
    </lineage>
</organism>
<sequence>MDTNQNNNNIDFSVRPINNNEDLLTLNSINDLPPDHYPQYSTNHNNNYMIDYLKIGTLNIQRGFSTKLNSISEFFITHNFSILGITETGITQPHIFLSKQIIHTYNPAINSDVSTPSGYLTLIKDTNGDPYNDPSSGIGIILTEQLTKHLGKI</sequence>
<reference evidence="2" key="2">
    <citation type="submission" date="2019-10" db="EMBL/GenBank/DDBJ databases">
        <title>Conservation and host-specific expression of non-tandemly repeated heterogenous ribosome RNA gene in arbuscular mycorrhizal fungi.</title>
        <authorList>
            <person name="Maeda T."/>
            <person name="Kobayashi Y."/>
            <person name="Nakagawa T."/>
            <person name="Ezawa T."/>
            <person name="Yamaguchi K."/>
            <person name="Bino T."/>
            <person name="Nishimoto Y."/>
            <person name="Shigenobu S."/>
            <person name="Kawaguchi M."/>
        </authorList>
    </citation>
    <scope>NUCLEOTIDE SEQUENCE</scope>
    <source>
        <strain evidence="2">HR1</strain>
    </source>
</reference>
<evidence type="ECO:0000313" key="2">
    <source>
        <dbReference type="EMBL" id="GES74521.1"/>
    </source>
</evidence>
<comment type="caution">
    <text evidence="1">The sequence shown here is derived from an EMBL/GenBank/DDBJ whole genome shotgun (WGS) entry which is preliminary data.</text>
</comment>
<dbReference type="EMBL" id="BLAL01000012">
    <property type="protein sequence ID" value="GES74521.1"/>
    <property type="molecule type" value="Genomic_DNA"/>
</dbReference>
<evidence type="ECO:0008006" key="4">
    <source>
        <dbReference type="Google" id="ProtNLM"/>
    </source>
</evidence>
<name>A0A2Z6RIL7_9GLOM</name>